<feature type="non-terminal residue" evidence="2">
    <location>
        <position position="1"/>
    </location>
</feature>
<comment type="caution">
    <text evidence="2">The sequence shown here is derived from an EMBL/GenBank/DDBJ whole genome shotgun (WGS) entry which is preliminary data.</text>
</comment>
<dbReference type="EMBL" id="CAJOBP010060954">
    <property type="protein sequence ID" value="CAF4851123.1"/>
    <property type="molecule type" value="Genomic_DNA"/>
</dbReference>
<gene>
    <name evidence="2" type="ORF">UJA718_LOCUS43482</name>
</gene>
<dbReference type="Proteomes" id="UP000663873">
    <property type="component" value="Unassembled WGS sequence"/>
</dbReference>
<keyword evidence="3" id="KW-1185">Reference proteome</keyword>
<sequence length="45" mass="5335">MTTNNANSYNQEEEEQDETLQNFDKMSVDLPWNIKEKSNVNEKLD</sequence>
<accession>A0A821RYH4</accession>
<organism evidence="2 3">
    <name type="scientific">Rotaria socialis</name>
    <dbReference type="NCBI Taxonomy" id="392032"/>
    <lineage>
        <taxon>Eukaryota</taxon>
        <taxon>Metazoa</taxon>
        <taxon>Spiralia</taxon>
        <taxon>Gnathifera</taxon>
        <taxon>Rotifera</taxon>
        <taxon>Eurotatoria</taxon>
        <taxon>Bdelloidea</taxon>
        <taxon>Philodinida</taxon>
        <taxon>Philodinidae</taxon>
        <taxon>Rotaria</taxon>
    </lineage>
</organism>
<evidence type="ECO:0000313" key="2">
    <source>
        <dbReference type="EMBL" id="CAF4851123.1"/>
    </source>
</evidence>
<evidence type="ECO:0000256" key="1">
    <source>
        <dbReference type="SAM" id="MobiDB-lite"/>
    </source>
</evidence>
<reference evidence="2" key="1">
    <citation type="submission" date="2021-02" db="EMBL/GenBank/DDBJ databases">
        <authorList>
            <person name="Nowell W R."/>
        </authorList>
    </citation>
    <scope>NUCLEOTIDE SEQUENCE</scope>
</reference>
<feature type="compositionally biased region" description="Polar residues" evidence="1">
    <location>
        <begin position="1"/>
        <end position="10"/>
    </location>
</feature>
<name>A0A821RYH4_9BILA</name>
<feature type="region of interest" description="Disordered" evidence="1">
    <location>
        <begin position="1"/>
        <end position="30"/>
    </location>
</feature>
<dbReference type="AlphaFoldDB" id="A0A821RYH4"/>
<proteinExistence type="predicted"/>
<protein>
    <submittedName>
        <fullName evidence="2">Uncharacterized protein</fullName>
    </submittedName>
</protein>
<evidence type="ECO:0000313" key="3">
    <source>
        <dbReference type="Proteomes" id="UP000663873"/>
    </source>
</evidence>